<gene>
    <name evidence="2" type="ORF">G7Y89_g12233</name>
</gene>
<organism evidence="2 3">
    <name type="scientific">Cudoniella acicularis</name>
    <dbReference type="NCBI Taxonomy" id="354080"/>
    <lineage>
        <taxon>Eukaryota</taxon>
        <taxon>Fungi</taxon>
        <taxon>Dikarya</taxon>
        <taxon>Ascomycota</taxon>
        <taxon>Pezizomycotina</taxon>
        <taxon>Leotiomycetes</taxon>
        <taxon>Helotiales</taxon>
        <taxon>Tricladiaceae</taxon>
        <taxon>Cudoniella</taxon>
    </lineage>
</organism>
<dbReference type="AlphaFoldDB" id="A0A8H4RBS9"/>
<accession>A0A8H4RBS9</accession>
<keyword evidence="1" id="KW-0812">Transmembrane</keyword>
<proteinExistence type="predicted"/>
<sequence>MKDEKHIDVPLLLDHPTKDEIENPLSSLSSTAKQPLSRKIRLAAYGILTLYTTIFVTVAYIHLSPLISQQSVHILDVLASTAKNT</sequence>
<evidence type="ECO:0000256" key="1">
    <source>
        <dbReference type="SAM" id="Phobius"/>
    </source>
</evidence>
<evidence type="ECO:0000313" key="3">
    <source>
        <dbReference type="Proteomes" id="UP000566819"/>
    </source>
</evidence>
<keyword evidence="3" id="KW-1185">Reference proteome</keyword>
<protein>
    <submittedName>
        <fullName evidence="2">Uncharacterized protein</fullName>
    </submittedName>
</protein>
<keyword evidence="1" id="KW-0472">Membrane</keyword>
<feature type="transmembrane region" description="Helical" evidence="1">
    <location>
        <begin position="42"/>
        <end position="63"/>
    </location>
</feature>
<dbReference type="EMBL" id="JAAMPI010001262">
    <property type="protein sequence ID" value="KAF4625930.1"/>
    <property type="molecule type" value="Genomic_DNA"/>
</dbReference>
<comment type="caution">
    <text evidence="2">The sequence shown here is derived from an EMBL/GenBank/DDBJ whole genome shotgun (WGS) entry which is preliminary data.</text>
</comment>
<reference evidence="2 3" key="1">
    <citation type="submission" date="2020-03" db="EMBL/GenBank/DDBJ databases">
        <title>Draft Genome Sequence of Cudoniella acicularis.</title>
        <authorList>
            <person name="Buettner E."/>
            <person name="Kellner H."/>
        </authorList>
    </citation>
    <scope>NUCLEOTIDE SEQUENCE [LARGE SCALE GENOMIC DNA]</scope>
    <source>
        <strain evidence="2 3">DSM 108380</strain>
    </source>
</reference>
<evidence type="ECO:0000313" key="2">
    <source>
        <dbReference type="EMBL" id="KAF4625930.1"/>
    </source>
</evidence>
<dbReference type="Proteomes" id="UP000566819">
    <property type="component" value="Unassembled WGS sequence"/>
</dbReference>
<keyword evidence="1" id="KW-1133">Transmembrane helix</keyword>
<name>A0A8H4RBS9_9HELO</name>